<organism evidence="4 5">
    <name type="scientific">Candidatus Aveggerthella stercoripullorum</name>
    <dbReference type="NCBI Taxonomy" id="2840688"/>
    <lineage>
        <taxon>Bacteria</taxon>
        <taxon>Bacillati</taxon>
        <taxon>Actinomycetota</taxon>
        <taxon>Coriobacteriia</taxon>
        <taxon>Eggerthellales</taxon>
        <taxon>Eggerthellaceae</taxon>
        <taxon>Eggerthellaceae incertae sedis</taxon>
        <taxon>Candidatus Aveggerthella</taxon>
    </lineage>
</organism>
<keyword evidence="2" id="KW-0456">Lyase</keyword>
<dbReference type="SUPFAM" id="SSF117457">
    <property type="entry name" value="FumA C-terminal domain-like"/>
    <property type="match status" value="1"/>
</dbReference>
<proteinExistence type="inferred from homology"/>
<evidence type="ECO:0000313" key="5">
    <source>
        <dbReference type="Proteomes" id="UP000824261"/>
    </source>
</evidence>
<dbReference type="GO" id="GO:0016836">
    <property type="term" value="F:hydro-lyase activity"/>
    <property type="evidence" value="ECO:0007669"/>
    <property type="project" value="InterPro"/>
</dbReference>
<evidence type="ECO:0000256" key="2">
    <source>
        <dbReference type="ARBA" id="ARBA00023239"/>
    </source>
</evidence>
<dbReference type="Gene3D" id="3.20.130.10">
    <property type="entry name" value="Fe-S hydro-lyase, tartrate dehydratase beta-type, catalytic domain"/>
    <property type="match status" value="1"/>
</dbReference>
<dbReference type="InterPro" id="IPR036660">
    <property type="entry name" value="Fe-S_hydroAse_TtdB_cat_sf"/>
</dbReference>
<dbReference type="Proteomes" id="UP000824261">
    <property type="component" value="Unassembled WGS sequence"/>
</dbReference>
<evidence type="ECO:0000313" key="4">
    <source>
        <dbReference type="EMBL" id="HIR02266.1"/>
    </source>
</evidence>
<evidence type="ECO:0000259" key="3">
    <source>
        <dbReference type="Pfam" id="PF05683"/>
    </source>
</evidence>
<name>A0A9D1D4D7_9ACTN</name>
<dbReference type="EMBL" id="DVGB01000102">
    <property type="protein sequence ID" value="HIR02266.1"/>
    <property type="molecule type" value="Genomic_DNA"/>
</dbReference>
<dbReference type="PANTHER" id="PTHR43351:SF2">
    <property type="entry name" value="L(+)-TARTRATE DEHYDRATASE SUBUNIT BETA-RELATED"/>
    <property type="match status" value="1"/>
</dbReference>
<gene>
    <name evidence="4" type="ORF">IAA69_08420</name>
</gene>
<reference evidence="4" key="2">
    <citation type="journal article" date="2021" name="PeerJ">
        <title>Extensive microbial diversity within the chicken gut microbiome revealed by metagenomics and culture.</title>
        <authorList>
            <person name="Gilroy R."/>
            <person name="Ravi A."/>
            <person name="Getino M."/>
            <person name="Pursley I."/>
            <person name="Horton D.L."/>
            <person name="Alikhan N.F."/>
            <person name="Baker D."/>
            <person name="Gharbi K."/>
            <person name="Hall N."/>
            <person name="Watson M."/>
            <person name="Adriaenssens E.M."/>
            <person name="Foster-Nyarko E."/>
            <person name="Jarju S."/>
            <person name="Secka A."/>
            <person name="Antonio M."/>
            <person name="Oren A."/>
            <person name="Chaudhuri R.R."/>
            <person name="La Ragione R."/>
            <person name="Hildebrand F."/>
            <person name="Pallen M.J."/>
        </authorList>
    </citation>
    <scope>NUCLEOTIDE SEQUENCE</scope>
    <source>
        <strain evidence="4">ChiGjej1B1-2707</strain>
    </source>
</reference>
<reference evidence="4" key="1">
    <citation type="submission" date="2020-10" db="EMBL/GenBank/DDBJ databases">
        <authorList>
            <person name="Gilroy R."/>
        </authorList>
    </citation>
    <scope>NUCLEOTIDE SEQUENCE</scope>
    <source>
        <strain evidence="4">ChiGjej1B1-2707</strain>
    </source>
</reference>
<dbReference type="Pfam" id="PF05683">
    <property type="entry name" value="Fumerase_C"/>
    <property type="match status" value="1"/>
</dbReference>
<dbReference type="NCBIfam" id="TIGR00723">
    <property type="entry name" value="ttdB_fumA_fumB"/>
    <property type="match status" value="1"/>
</dbReference>
<comment type="caution">
    <text evidence="4">The sequence shown here is derived from an EMBL/GenBank/DDBJ whole genome shotgun (WGS) entry which is preliminary data.</text>
</comment>
<comment type="similarity">
    <text evidence="1">Belongs to the class-I fumarase family.</text>
</comment>
<accession>A0A9D1D4D7</accession>
<dbReference type="PANTHER" id="PTHR43351">
    <property type="entry name" value="L(+)-TARTRATE DEHYDRATASE SUBUNIT BETA"/>
    <property type="match status" value="1"/>
</dbReference>
<dbReference type="InterPro" id="IPR004647">
    <property type="entry name" value="Fe-S_hydro-lyase_TtdB-typ_cat"/>
</dbReference>
<sequence>MDTLAHTHHDSDAAGASAPVSLTLPLDKTALAKLRAGDAVTLTGPLYTLRDAGHMRLLEELHAADELPYGLSGQAIFYAGPTPSAAGRPFGAVGPTTASRMDFAAPELYDAGIVATVGKGVRSQDVKDACVRNGAVYFVTVGGAAAYLAQCVVSSDVLAYDDLGTEALRRIEVRDFPAFVGVDVRGEDAYELACHESACTADDGALARTEASV</sequence>
<dbReference type="AlphaFoldDB" id="A0A9D1D4D7"/>
<protein>
    <submittedName>
        <fullName evidence="4">Fumarate hydratase C-terminal domain-containing protein</fullName>
    </submittedName>
</protein>
<evidence type="ECO:0000256" key="1">
    <source>
        <dbReference type="ARBA" id="ARBA00008876"/>
    </source>
</evidence>
<feature type="domain" description="Fe-S hydro-lyase tartrate dehydratase beta-type catalytic" evidence="3">
    <location>
        <begin position="16"/>
        <end position="191"/>
    </location>
</feature>